<dbReference type="Proteomes" id="UP000234275">
    <property type="component" value="Unassembled WGS sequence"/>
</dbReference>
<protein>
    <submittedName>
        <fullName evidence="2">Uncharacterized protein</fullName>
    </submittedName>
</protein>
<accession>A0A2I2G9A6</accession>
<evidence type="ECO:0000256" key="1">
    <source>
        <dbReference type="SAM" id="Phobius"/>
    </source>
</evidence>
<keyword evidence="1" id="KW-0812">Transmembrane</keyword>
<gene>
    <name evidence="2" type="ORF">P170DRAFT_184391</name>
</gene>
<feature type="transmembrane region" description="Helical" evidence="1">
    <location>
        <begin position="12"/>
        <end position="32"/>
    </location>
</feature>
<proteinExistence type="predicted"/>
<reference evidence="2 3" key="1">
    <citation type="submission" date="2016-12" db="EMBL/GenBank/DDBJ databases">
        <title>The genomes of Aspergillus section Nigri reveals drivers in fungal speciation.</title>
        <authorList>
            <consortium name="DOE Joint Genome Institute"/>
            <person name="Vesth T.C."/>
            <person name="Nybo J."/>
            <person name="Theobald S."/>
            <person name="Brandl J."/>
            <person name="Frisvad J.C."/>
            <person name="Nielsen K.F."/>
            <person name="Lyhne E.K."/>
            <person name="Kogle M.E."/>
            <person name="Kuo A."/>
            <person name="Riley R."/>
            <person name="Clum A."/>
            <person name="Nolan M."/>
            <person name="Lipzen A."/>
            <person name="Salamov A."/>
            <person name="Henrissat B."/>
            <person name="Wiebenga A."/>
            <person name="De Vries R.P."/>
            <person name="Grigoriev I.V."/>
            <person name="Mortensen U.H."/>
            <person name="Andersen M.R."/>
            <person name="Baker S.E."/>
        </authorList>
    </citation>
    <scope>NUCLEOTIDE SEQUENCE [LARGE SCALE GENOMIC DNA]</scope>
    <source>
        <strain evidence="2 3">IBT 23096</strain>
    </source>
</reference>
<dbReference type="EMBL" id="MSFO01000004">
    <property type="protein sequence ID" value="PLB49448.1"/>
    <property type="molecule type" value="Genomic_DNA"/>
</dbReference>
<comment type="caution">
    <text evidence="2">The sequence shown here is derived from an EMBL/GenBank/DDBJ whole genome shotgun (WGS) entry which is preliminary data.</text>
</comment>
<keyword evidence="3" id="KW-1185">Reference proteome</keyword>
<dbReference type="RefSeq" id="XP_024704750.1">
    <property type="nucleotide sequence ID" value="XM_024842683.1"/>
</dbReference>
<name>A0A2I2G9A6_9EURO</name>
<dbReference type="AlphaFoldDB" id="A0A2I2G9A6"/>
<evidence type="ECO:0000313" key="3">
    <source>
        <dbReference type="Proteomes" id="UP000234275"/>
    </source>
</evidence>
<dbReference type="VEuPathDB" id="FungiDB:P170DRAFT_184391"/>
<keyword evidence="1" id="KW-1133">Transmembrane helix</keyword>
<dbReference type="GeneID" id="36550381"/>
<evidence type="ECO:0000313" key="2">
    <source>
        <dbReference type="EMBL" id="PLB49448.1"/>
    </source>
</evidence>
<sequence>MFRPTGLGLMRILLSVFFIACCLWEDFCPPGFQVLFSFVILPLSSALVLPVLLLLRIFLFCLYQWARAEVPWHSISSFAGW</sequence>
<feature type="transmembrane region" description="Helical" evidence="1">
    <location>
        <begin position="38"/>
        <end position="63"/>
    </location>
</feature>
<keyword evidence="1" id="KW-0472">Membrane</keyword>
<organism evidence="2 3">
    <name type="scientific">Aspergillus steynii IBT 23096</name>
    <dbReference type="NCBI Taxonomy" id="1392250"/>
    <lineage>
        <taxon>Eukaryota</taxon>
        <taxon>Fungi</taxon>
        <taxon>Dikarya</taxon>
        <taxon>Ascomycota</taxon>
        <taxon>Pezizomycotina</taxon>
        <taxon>Eurotiomycetes</taxon>
        <taxon>Eurotiomycetidae</taxon>
        <taxon>Eurotiales</taxon>
        <taxon>Aspergillaceae</taxon>
        <taxon>Aspergillus</taxon>
        <taxon>Aspergillus subgen. Circumdati</taxon>
    </lineage>
</organism>